<comment type="caution">
    <text evidence="9">The sequence shown here is derived from an EMBL/GenBank/DDBJ whole genome shotgun (WGS) entry which is preliminary data.</text>
</comment>
<dbReference type="InterPro" id="IPR002661">
    <property type="entry name" value="Ribosome_recyc_fac"/>
</dbReference>
<keyword evidence="10" id="KW-1185">Reference proteome</keyword>
<evidence type="ECO:0000256" key="1">
    <source>
        <dbReference type="ARBA" id="ARBA00004496"/>
    </source>
</evidence>
<gene>
    <name evidence="6" type="primary">frr</name>
    <name evidence="9" type="ORF">EHQ30_01855</name>
</gene>
<dbReference type="Proteomes" id="UP000297891">
    <property type="component" value="Unassembled WGS sequence"/>
</dbReference>
<feature type="domain" description="Ribosome recycling factor" evidence="8">
    <location>
        <begin position="20"/>
        <end position="180"/>
    </location>
</feature>
<dbReference type="OrthoDB" id="9804006at2"/>
<accession>A0A2M9XYL2</accession>
<dbReference type="AlphaFoldDB" id="A0A2M9XYL2"/>
<evidence type="ECO:0000313" key="9">
    <source>
        <dbReference type="EMBL" id="TGK95407.1"/>
    </source>
</evidence>
<dbReference type="EMBL" id="RQFP01000001">
    <property type="protein sequence ID" value="TGK95407.1"/>
    <property type="molecule type" value="Genomic_DNA"/>
</dbReference>
<evidence type="ECO:0000256" key="4">
    <source>
        <dbReference type="ARBA" id="ARBA00022917"/>
    </source>
</evidence>
<comment type="function">
    <text evidence="5 6">Responsible for the release of ribosomes from messenger RNA at the termination of protein biosynthesis. May increase the efficiency of translation by recycling ribosomes from one round of translation to another.</text>
</comment>
<dbReference type="PANTHER" id="PTHR20982:SF3">
    <property type="entry name" value="MITOCHONDRIAL RIBOSOME RECYCLING FACTOR PSEUDO 1"/>
    <property type="match status" value="1"/>
</dbReference>
<dbReference type="SUPFAM" id="SSF55194">
    <property type="entry name" value="Ribosome recycling factor, RRF"/>
    <property type="match status" value="1"/>
</dbReference>
<dbReference type="InterPro" id="IPR023584">
    <property type="entry name" value="Ribosome_recyc_fac_dom"/>
</dbReference>
<keyword evidence="3 6" id="KW-0963">Cytoplasm</keyword>
<dbReference type="NCBIfam" id="TIGR00496">
    <property type="entry name" value="frr"/>
    <property type="match status" value="1"/>
</dbReference>
<dbReference type="Gene3D" id="3.30.1360.40">
    <property type="match status" value="1"/>
</dbReference>
<comment type="similarity">
    <text evidence="2 6">Belongs to the RRF family.</text>
</comment>
<comment type="subcellular location">
    <subcellularLocation>
        <location evidence="1 6">Cytoplasm</location>
    </subcellularLocation>
</comment>
<dbReference type="GO" id="GO:0043023">
    <property type="term" value="F:ribosomal large subunit binding"/>
    <property type="evidence" value="ECO:0007669"/>
    <property type="project" value="TreeGrafter"/>
</dbReference>
<organism evidence="9 10">
    <name type="scientific">Leptospira brenneri</name>
    <dbReference type="NCBI Taxonomy" id="2023182"/>
    <lineage>
        <taxon>Bacteria</taxon>
        <taxon>Pseudomonadati</taxon>
        <taxon>Spirochaetota</taxon>
        <taxon>Spirochaetia</taxon>
        <taxon>Leptospirales</taxon>
        <taxon>Leptospiraceae</taxon>
        <taxon>Leptospira</taxon>
    </lineage>
</organism>
<evidence type="ECO:0000313" key="10">
    <source>
        <dbReference type="Proteomes" id="UP000297891"/>
    </source>
</evidence>
<dbReference type="GO" id="GO:0006415">
    <property type="term" value="P:translational termination"/>
    <property type="evidence" value="ECO:0007669"/>
    <property type="project" value="UniProtKB-UniRule"/>
</dbReference>
<dbReference type="PANTHER" id="PTHR20982">
    <property type="entry name" value="RIBOSOME RECYCLING FACTOR"/>
    <property type="match status" value="1"/>
</dbReference>
<dbReference type="CDD" id="cd00520">
    <property type="entry name" value="RRF"/>
    <property type="match status" value="1"/>
</dbReference>
<dbReference type="HAMAP" id="MF_00040">
    <property type="entry name" value="RRF"/>
    <property type="match status" value="1"/>
</dbReference>
<dbReference type="RefSeq" id="WP_100791626.1">
    <property type="nucleotide sequence ID" value="NZ_NPDQ01000007.1"/>
</dbReference>
<evidence type="ECO:0000256" key="2">
    <source>
        <dbReference type="ARBA" id="ARBA00005912"/>
    </source>
</evidence>
<keyword evidence="4 6" id="KW-0648">Protein biosynthesis</keyword>
<sequence length="183" mass="20716">MVDEIIKSMQSKMDKTVDALKKDFGTIRTGKASPMMVEDVRVDYYGTLTPLNQLGKIACPEPRMILITPFEKGMLKDIEKAIFAASLGLTPNNDGSSIRINIPELTGERRKELAKVVKQKSEEKKVAIRNIRRDANDELKKHQAEMSQDELKGHQDKIQKITDSYIAKLGDLEKEKEKEITTL</sequence>
<name>A0A2M9XYL2_9LEPT</name>
<dbReference type="GO" id="GO:0005737">
    <property type="term" value="C:cytoplasm"/>
    <property type="evidence" value="ECO:0007669"/>
    <property type="project" value="UniProtKB-SubCell"/>
</dbReference>
<reference evidence="9" key="1">
    <citation type="journal article" date="2019" name="PLoS Negl. Trop. Dis.">
        <title>Revisiting the worldwide diversity of Leptospira species in the environment.</title>
        <authorList>
            <person name="Vincent A.T."/>
            <person name="Schiettekatte O."/>
            <person name="Bourhy P."/>
            <person name="Veyrier F.J."/>
            <person name="Picardeau M."/>
        </authorList>
    </citation>
    <scope>NUCLEOTIDE SEQUENCE [LARGE SCALE GENOMIC DNA]</scope>
    <source>
        <strain evidence="9">201800277</strain>
    </source>
</reference>
<evidence type="ECO:0000256" key="5">
    <source>
        <dbReference type="ARBA" id="ARBA00025050"/>
    </source>
</evidence>
<dbReference type="FunFam" id="1.10.132.20:FF:000001">
    <property type="entry name" value="Ribosome-recycling factor"/>
    <property type="match status" value="1"/>
</dbReference>
<protein>
    <recommendedName>
        <fullName evidence="6">Ribosome-recycling factor</fullName>
        <shortName evidence="6">RRF</shortName>
    </recommendedName>
    <alternativeName>
        <fullName evidence="6">Ribosome-releasing factor</fullName>
    </alternativeName>
</protein>
<evidence type="ECO:0000256" key="3">
    <source>
        <dbReference type="ARBA" id="ARBA00022490"/>
    </source>
</evidence>
<feature type="coiled-coil region" evidence="7">
    <location>
        <begin position="125"/>
        <end position="152"/>
    </location>
</feature>
<dbReference type="Gene3D" id="1.10.132.20">
    <property type="entry name" value="Ribosome-recycling factor"/>
    <property type="match status" value="1"/>
</dbReference>
<proteinExistence type="inferred from homology"/>
<evidence type="ECO:0000256" key="6">
    <source>
        <dbReference type="HAMAP-Rule" id="MF_00040"/>
    </source>
</evidence>
<dbReference type="FunFam" id="3.30.1360.40:FF:000001">
    <property type="entry name" value="Ribosome-recycling factor"/>
    <property type="match status" value="1"/>
</dbReference>
<keyword evidence="7" id="KW-0175">Coiled coil</keyword>
<dbReference type="InterPro" id="IPR036191">
    <property type="entry name" value="RRF_sf"/>
</dbReference>
<evidence type="ECO:0000256" key="7">
    <source>
        <dbReference type="SAM" id="Coils"/>
    </source>
</evidence>
<dbReference type="Pfam" id="PF01765">
    <property type="entry name" value="RRF"/>
    <property type="match status" value="1"/>
</dbReference>
<evidence type="ECO:0000259" key="8">
    <source>
        <dbReference type="Pfam" id="PF01765"/>
    </source>
</evidence>